<dbReference type="PANTHER" id="PTHR30408:SF12">
    <property type="entry name" value="TYPE I RESTRICTION ENZYME MJAVIII SPECIFICITY SUBUNIT"/>
    <property type="match status" value="1"/>
</dbReference>
<evidence type="ECO:0000259" key="5">
    <source>
        <dbReference type="Pfam" id="PF01420"/>
    </source>
</evidence>
<dbReference type="InterPro" id="IPR044946">
    <property type="entry name" value="Restrct_endonuc_typeI_TRD_sf"/>
</dbReference>
<dbReference type="CDD" id="cd17259">
    <property type="entry name" value="RMtype1_S_StySKI-TRD2-CR2_like"/>
    <property type="match status" value="1"/>
</dbReference>
<dbReference type="Gene3D" id="1.10.287.1120">
    <property type="entry name" value="Bipartite methylase S protein"/>
    <property type="match status" value="1"/>
</dbReference>
<dbReference type="GO" id="GO:0009307">
    <property type="term" value="P:DNA restriction-modification system"/>
    <property type="evidence" value="ECO:0007669"/>
    <property type="project" value="UniProtKB-KW"/>
</dbReference>
<dbReference type="Pfam" id="PF01420">
    <property type="entry name" value="Methylase_S"/>
    <property type="match status" value="2"/>
</dbReference>
<organism evidence="6 7">
    <name type="scientific">Aeromonas caviae</name>
    <name type="common">Aeromonas punctata</name>
    <dbReference type="NCBI Taxonomy" id="648"/>
    <lineage>
        <taxon>Bacteria</taxon>
        <taxon>Pseudomonadati</taxon>
        <taxon>Pseudomonadota</taxon>
        <taxon>Gammaproteobacteria</taxon>
        <taxon>Aeromonadales</taxon>
        <taxon>Aeromonadaceae</taxon>
        <taxon>Aeromonas</taxon>
    </lineage>
</organism>
<keyword evidence="4" id="KW-0175">Coiled coil</keyword>
<keyword evidence="2" id="KW-0680">Restriction system</keyword>
<dbReference type="PANTHER" id="PTHR30408">
    <property type="entry name" value="TYPE-1 RESTRICTION ENZYME ECOKI SPECIFICITY PROTEIN"/>
    <property type="match status" value="1"/>
</dbReference>
<feature type="coiled-coil region" evidence="4">
    <location>
        <begin position="380"/>
        <end position="421"/>
    </location>
</feature>
<sequence length="423" mass="47866">MVPKGWTHTTFDKHVDCLTGFAFKSDNYSNAEDDIRLLRGDNIEPGNLRWREAKYWPKGELNNLEKYYLADGDFVIALDRTWVSSGLKVAEVTPSDLPCLLVQRVARIRAKATLEQSLLRQYFSGHKFEQHVKSVQTATAVPHISPNDIKEFTVSLPPILEQKKIAKILSTWDRAIRTTEQLLANSQQQKKALMQQLLTGKKRLLDNNGIKSRVSKTPYATLPSDWGETAMEEVSSFITKGATPTTYGFDWQDAGIPFLRSECVGEDGFKESGLAFICDEAHEVMKRSKVFTGDLLITITGNVGRVCKLPGHICEANINQHIAKITLNPQQVNTDFIYHCLQDIKYRKSFERITTGQAYPQISLVQVRDVIIPLPSIDEQEKISTVLTSADKEIEALQRELNALKQEKKALMQQLLTGKRRVF</sequence>
<evidence type="ECO:0000256" key="4">
    <source>
        <dbReference type="SAM" id="Coils"/>
    </source>
</evidence>
<dbReference type="InterPro" id="IPR052021">
    <property type="entry name" value="Type-I_RS_S_subunit"/>
</dbReference>
<accession>A0AA37CTL0</accession>
<evidence type="ECO:0000313" key="6">
    <source>
        <dbReference type="EMBL" id="GJA61534.1"/>
    </source>
</evidence>
<evidence type="ECO:0000313" key="7">
    <source>
        <dbReference type="Proteomes" id="UP000886934"/>
    </source>
</evidence>
<proteinExistence type="inferred from homology"/>
<dbReference type="RefSeq" id="WP_082189296.1">
    <property type="nucleotide sequence ID" value="NZ_BPND01000034.1"/>
</dbReference>
<dbReference type="InterPro" id="IPR000055">
    <property type="entry name" value="Restrct_endonuc_typeI_TRD"/>
</dbReference>
<feature type="domain" description="Type I restriction modification DNA specificity" evidence="5">
    <location>
        <begin position="56"/>
        <end position="183"/>
    </location>
</feature>
<dbReference type="CDD" id="cd17246">
    <property type="entry name" value="RMtype1_S_SonII-TRD2-CR2_like"/>
    <property type="match status" value="1"/>
</dbReference>
<reference evidence="6" key="1">
    <citation type="submission" date="2021-07" db="EMBL/GenBank/DDBJ databases">
        <title>Draft genome sequence of carbapenem-resistant Aeromonas spp. in Japan.</title>
        <authorList>
            <person name="Maehana S."/>
            <person name="Suzuki M."/>
            <person name="Kitasato H."/>
        </authorList>
    </citation>
    <scope>NUCLEOTIDE SEQUENCE</scope>
    <source>
        <strain evidence="6">KAM351</strain>
    </source>
</reference>
<comment type="similarity">
    <text evidence="1">Belongs to the type-I restriction system S methylase family.</text>
</comment>
<dbReference type="EMBL" id="BPNN01000002">
    <property type="protein sequence ID" value="GJA61534.1"/>
    <property type="molecule type" value="Genomic_DNA"/>
</dbReference>
<dbReference type="AlphaFoldDB" id="A0AA37CTL0"/>
<dbReference type="GO" id="GO:0003677">
    <property type="term" value="F:DNA binding"/>
    <property type="evidence" value="ECO:0007669"/>
    <property type="project" value="UniProtKB-KW"/>
</dbReference>
<evidence type="ECO:0000256" key="1">
    <source>
        <dbReference type="ARBA" id="ARBA00010923"/>
    </source>
</evidence>
<dbReference type="Gene3D" id="3.90.220.20">
    <property type="entry name" value="DNA methylase specificity domains"/>
    <property type="match status" value="2"/>
</dbReference>
<dbReference type="Proteomes" id="UP000886934">
    <property type="component" value="Unassembled WGS sequence"/>
</dbReference>
<comment type="caution">
    <text evidence="6">The sequence shown here is derived from an EMBL/GenBank/DDBJ whole genome shotgun (WGS) entry which is preliminary data.</text>
</comment>
<protein>
    <submittedName>
        <fullName evidence="6">Type I restriction-modification enzyme, S subunit</fullName>
    </submittedName>
</protein>
<feature type="domain" description="Type I restriction modification DNA specificity" evidence="5">
    <location>
        <begin position="223"/>
        <end position="405"/>
    </location>
</feature>
<evidence type="ECO:0000256" key="2">
    <source>
        <dbReference type="ARBA" id="ARBA00022747"/>
    </source>
</evidence>
<dbReference type="SUPFAM" id="SSF116734">
    <property type="entry name" value="DNA methylase specificity domain"/>
    <property type="match status" value="2"/>
</dbReference>
<gene>
    <name evidence="6" type="ORF">KAM351_01450</name>
</gene>
<name>A0AA37CTL0_AERCA</name>
<keyword evidence="3" id="KW-0238">DNA-binding</keyword>
<evidence type="ECO:0000256" key="3">
    <source>
        <dbReference type="ARBA" id="ARBA00023125"/>
    </source>
</evidence>